<organism evidence="1 2">
    <name type="scientific">Colocasia esculenta</name>
    <name type="common">Wild taro</name>
    <name type="synonym">Arum esculentum</name>
    <dbReference type="NCBI Taxonomy" id="4460"/>
    <lineage>
        <taxon>Eukaryota</taxon>
        <taxon>Viridiplantae</taxon>
        <taxon>Streptophyta</taxon>
        <taxon>Embryophyta</taxon>
        <taxon>Tracheophyta</taxon>
        <taxon>Spermatophyta</taxon>
        <taxon>Magnoliopsida</taxon>
        <taxon>Liliopsida</taxon>
        <taxon>Araceae</taxon>
        <taxon>Aroideae</taxon>
        <taxon>Colocasieae</taxon>
        <taxon>Colocasia</taxon>
    </lineage>
</organism>
<dbReference type="Proteomes" id="UP000652761">
    <property type="component" value="Unassembled WGS sequence"/>
</dbReference>
<name>A0A843WJN3_COLES</name>
<sequence length="78" mass="8703">MGCPIFSKSSPSRSTSKCRKILLILCSNNPKAFGMNIYRVDQAVCNDPENPTLGPSQGLDFHGRRPRIWGLRRAITQV</sequence>
<keyword evidence="2" id="KW-1185">Reference proteome</keyword>
<proteinExistence type="predicted"/>
<gene>
    <name evidence="1" type="ORF">Taro_039698</name>
</gene>
<reference evidence="1" key="1">
    <citation type="submission" date="2017-07" db="EMBL/GenBank/DDBJ databases">
        <title>Taro Niue Genome Assembly and Annotation.</title>
        <authorList>
            <person name="Atibalentja N."/>
            <person name="Keating K."/>
            <person name="Fields C.J."/>
        </authorList>
    </citation>
    <scope>NUCLEOTIDE SEQUENCE</scope>
    <source>
        <strain evidence="1">Niue_2</strain>
        <tissue evidence="1">Leaf</tissue>
    </source>
</reference>
<protein>
    <submittedName>
        <fullName evidence="1">Uncharacterized protein</fullName>
    </submittedName>
</protein>
<comment type="caution">
    <text evidence="1">The sequence shown here is derived from an EMBL/GenBank/DDBJ whole genome shotgun (WGS) entry which is preliminary data.</text>
</comment>
<dbReference type="AlphaFoldDB" id="A0A843WJN3"/>
<evidence type="ECO:0000313" key="1">
    <source>
        <dbReference type="EMBL" id="MQM06868.1"/>
    </source>
</evidence>
<evidence type="ECO:0000313" key="2">
    <source>
        <dbReference type="Proteomes" id="UP000652761"/>
    </source>
</evidence>
<dbReference type="EMBL" id="NMUH01003728">
    <property type="protein sequence ID" value="MQM06868.1"/>
    <property type="molecule type" value="Genomic_DNA"/>
</dbReference>
<accession>A0A843WJN3</accession>